<dbReference type="Pfam" id="PF02201">
    <property type="entry name" value="SWIB"/>
    <property type="match status" value="1"/>
</dbReference>
<dbReference type="PANTHER" id="PTHR13844">
    <property type="entry name" value="SWI/SNF-RELATED MATRIX-ASSOCIATED ACTIN-DEPENDENT REGULATOR OF CHROMATIN SUBFAMILY D"/>
    <property type="match status" value="1"/>
</dbReference>
<proteinExistence type="predicted"/>
<dbReference type="AlphaFoldDB" id="A0A1B6FA07"/>
<accession>A0A1B6FA07</accession>
<feature type="compositionally biased region" description="Basic residues" evidence="1">
    <location>
        <begin position="32"/>
        <end position="48"/>
    </location>
</feature>
<reference evidence="3" key="1">
    <citation type="submission" date="2015-11" db="EMBL/GenBank/DDBJ databases">
        <title>De novo transcriptome assembly of four potential Pierce s Disease insect vectors from Arizona vineyards.</title>
        <authorList>
            <person name="Tassone E.E."/>
        </authorList>
    </citation>
    <scope>NUCLEOTIDE SEQUENCE</scope>
</reference>
<feature type="compositionally biased region" description="Acidic residues" evidence="1">
    <location>
        <begin position="13"/>
        <end position="28"/>
    </location>
</feature>
<evidence type="ECO:0000313" key="3">
    <source>
        <dbReference type="EMBL" id="JAS46954.1"/>
    </source>
</evidence>
<feature type="region of interest" description="Disordered" evidence="1">
    <location>
        <begin position="1"/>
        <end position="115"/>
    </location>
</feature>
<sequence>MSSKRVSRKKVEDEAENSVESEEEEEDVEVKGKKRGAAASKKSPKKTKTASSAEESEVSDEVVEDAEEDEAEKPSKSKRGRKKANDGNWKTAKKTTPTKTAAAGGSKPKGGKSAVSKEVTLSKELAVIVGKDRTTRSEVVKQVWAYIKKNNLTDPKNKQFCICNDKMKAVIGEDSFKAFGMMKYLKNHIH</sequence>
<protein>
    <recommendedName>
        <fullName evidence="2">DM2 domain-containing protein</fullName>
    </recommendedName>
</protein>
<gene>
    <name evidence="3" type="ORF">g.5001</name>
</gene>
<dbReference type="InterPro" id="IPR036885">
    <property type="entry name" value="SWIB_MDM2_dom_sf"/>
</dbReference>
<dbReference type="InterPro" id="IPR019835">
    <property type="entry name" value="SWIB_domain"/>
</dbReference>
<dbReference type="Gene3D" id="1.10.245.10">
    <property type="entry name" value="SWIB/MDM2 domain"/>
    <property type="match status" value="1"/>
</dbReference>
<feature type="compositionally biased region" description="Low complexity" evidence="1">
    <location>
        <begin position="94"/>
        <end position="115"/>
    </location>
</feature>
<dbReference type="SUPFAM" id="SSF47592">
    <property type="entry name" value="SWIB/MDM2 domain"/>
    <property type="match status" value="1"/>
</dbReference>
<dbReference type="PROSITE" id="PS51925">
    <property type="entry name" value="SWIB_MDM2"/>
    <property type="match status" value="1"/>
</dbReference>
<feature type="domain" description="DM2" evidence="2">
    <location>
        <begin position="114"/>
        <end position="190"/>
    </location>
</feature>
<organism evidence="3">
    <name type="scientific">Cuerna arida</name>
    <dbReference type="NCBI Taxonomy" id="1464854"/>
    <lineage>
        <taxon>Eukaryota</taxon>
        <taxon>Metazoa</taxon>
        <taxon>Ecdysozoa</taxon>
        <taxon>Arthropoda</taxon>
        <taxon>Hexapoda</taxon>
        <taxon>Insecta</taxon>
        <taxon>Pterygota</taxon>
        <taxon>Neoptera</taxon>
        <taxon>Paraneoptera</taxon>
        <taxon>Hemiptera</taxon>
        <taxon>Auchenorrhyncha</taxon>
        <taxon>Membracoidea</taxon>
        <taxon>Cicadellidae</taxon>
        <taxon>Cicadellinae</taxon>
        <taxon>Proconiini</taxon>
        <taxon>Cuerna</taxon>
    </lineage>
</organism>
<dbReference type="SMART" id="SM00151">
    <property type="entry name" value="SWIB"/>
    <property type="match status" value="1"/>
</dbReference>
<name>A0A1B6FA07_9HEMI</name>
<dbReference type="InterPro" id="IPR003121">
    <property type="entry name" value="SWIB_MDM2_domain"/>
</dbReference>
<feature type="compositionally biased region" description="Acidic residues" evidence="1">
    <location>
        <begin position="54"/>
        <end position="71"/>
    </location>
</feature>
<evidence type="ECO:0000256" key="1">
    <source>
        <dbReference type="SAM" id="MobiDB-lite"/>
    </source>
</evidence>
<dbReference type="EMBL" id="GECZ01022815">
    <property type="protein sequence ID" value="JAS46954.1"/>
    <property type="molecule type" value="Transcribed_RNA"/>
</dbReference>
<evidence type="ECO:0000259" key="2">
    <source>
        <dbReference type="PROSITE" id="PS51925"/>
    </source>
</evidence>
<dbReference type="CDD" id="cd10567">
    <property type="entry name" value="SWIB-MDM2_like"/>
    <property type="match status" value="1"/>
</dbReference>